<dbReference type="RefSeq" id="XP_067716111.1">
    <property type="nucleotide sequence ID" value="XM_067860010.1"/>
</dbReference>
<evidence type="ECO:0000256" key="2">
    <source>
        <dbReference type="SAM" id="MobiDB-lite"/>
    </source>
</evidence>
<organism evidence="3 4">
    <name type="scientific">Babesia caballi</name>
    <dbReference type="NCBI Taxonomy" id="5871"/>
    <lineage>
        <taxon>Eukaryota</taxon>
        <taxon>Sar</taxon>
        <taxon>Alveolata</taxon>
        <taxon>Apicomplexa</taxon>
        <taxon>Aconoidasida</taxon>
        <taxon>Piroplasmida</taxon>
        <taxon>Babesiidae</taxon>
        <taxon>Babesia</taxon>
    </lineage>
</organism>
<dbReference type="GO" id="GO:0008298">
    <property type="term" value="P:intracellular mRNA localization"/>
    <property type="evidence" value="ECO:0007669"/>
    <property type="project" value="TreeGrafter"/>
</dbReference>
<keyword evidence="4" id="KW-1185">Reference proteome</keyword>
<dbReference type="GO" id="GO:1990904">
    <property type="term" value="C:ribonucleoprotein complex"/>
    <property type="evidence" value="ECO:0007669"/>
    <property type="project" value="TreeGrafter"/>
</dbReference>
<feature type="region of interest" description="Disordered" evidence="2">
    <location>
        <begin position="1"/>
        <end position="54"/>
    </location>
</feature>
<feature type="compositionally biased region" description="Basic and acidic residues" evidence="2">
    <location>
        <begin position="20"/>
        <end position="54"/>
    </location>
</feature>
<name>A0AAV4LUX1_BABCB</name>
<proteinExistence type="predicted"/>
<protein>
    <submittedName>
        <fullName evidence="3">Brf1p family coiled coil protein</fullName>
    </submittedName>
</protein>
<reference evidence="3 4" key="1">
    <citation type="submission" date="2021-06" db="EMBL/GenBank/DDBJ databases">
        <title>Genome sequence of Babesia caballi.</title>
        <authorList>
            <person name="Yamagishi J."/>
            <person name="Kidaka T."/>
            <person name="Ochi A."/>
        </authorList>
    </citation>
    <scope>NUCLEOTIDE SEQUENCE [LARGE SCALE GENOMIC DNA]</scope>
    <source>
        <strain evidence="3">USDA-D6B2</strain>
    </source>
</reference>
<evidence type="ECO:0000256" key="1">
    <source>
        <dbReference type="SAM" id="Coils"/>
    </source>
</evidence>
<feature type="compositionally biased region" description="Low complexity" evidence="2">
    <location>
        <begin position="480"/>
        <end position="495"/>
    </location>
</feature>
<dbReference type="GeneID" id="94195523"/>
<feature type="coiled-coil region" evidence="1">
    <location>
        <begin position="150"/>
        <end position="319"/>
    </location>
</feature>
<evidence type="ECO:0000313" key="4">
    <source>
        <dbReference type="Proteomes" id="UP001497744"/>
    </source>
</evidence>
<dbReference type="EMBL" id="BPLF01000003">
    <property type="protein sequence ID" value="GIX64042.1"/>
    <property type="molecule type" value="Genomic_DNA"/>
</dbReference>
<sequence length="504" mass="57795">MATSVAPGAADPSKPAMRGRRSERGERPERAERGERGERRAPRPLRPEEIPIKKQIEEESQAITRLHEQLAVINKQIEDNRRENESGEKGEIKVRLDEIQSRINDLDSQRSRCLNAIDSHQKEAREKTKAYNEMRQGVGYKSEAEIDRLMHQLEERMETTSMTLKEEKAMMQQLQQLRQAKASLEMLENSRQAATTGENVIASMKTQLDELRNQMSELRKIRKEEAQRLSVLNESNRKFFDGIKELRDQRKQISNELKERNANKSKLIEQLNELNNAYYAKQRLLQQQRQKRQQEERERRSLEHEINQMRSQLDNLTFLPYEKEIRLLEQVMGYVNRLSSQEVVEVAKPEQALVGDGSEVAPIQGTLVVPKKSRDEYFIAPKQKTKGKAHREKVKTGLKLDMITIGYFESCGVAPPTSMEALPECLQKLEAKLAHFHELRKDCDIDAMRAAQENKLEQAEKRLAELVALRTAPKATEAAAAEAGAVPAEEAQASAEKVDEEAKQ</sequence>
<evidence type="ECO:0000313" key="3">
    <source>
        <dbReference type="EMBL" id="GIX64042.1"/>
    </source>
</evidence>
<gene>
    <name evidence="3" type="ORF">BcabD6B2_34770</name>
</gene>
<keyword evidence="1" id="KW-0175">Coiled coil</keyword>
<feature type="region of interest" description="Disordered" evidence="2">
    <location>
        <begin position="480"/>
        <end position="504"/>
    </location>
</feature>
<accession>A0AAV4LUX1</accession>
<dbReference type="GO" id="GO:0003729">
    <property type="term" value="F:mRNA binding"/>
    <property type="evidence" value="ECO:0007669"/>
    <property type="project" value="TreeGrafter"/>
</dbReference>
<dbReference type="AlphaFoldDB" id="A0AAV4LUX1"/>
<dbReference type="Proteomes" id="UP001497744">
    <property type="component" value="Unassembled WGS sequence"/>
</dbReference>
<dbReference type="PANTHER" id="PTHR31027">
    <property type="entry name" value="NUCLEAR SEGREGATION PROTEIN BFR1"/>
    <property type="match status" value="1"/>
</dbReference>
<dbReference type="GO" id="GO:0042175">
    <property type="term" value="C:nuclear outer membrane-endoplasmic reticulum membrane network"/>
    <property type="evidence" value="ECO:0007669"/>
    <property type="project" value="TreeGrafter"/>
</dbReference>
<dbReference type="InterPro" id="IPR039604">
    <property type="entry name" value="Bfr1"/>
</dbReference>
<dbReference type="PANTHER" id="PTHR31027:SF2">
    <property type="entry name" value="LEBERCILIN DOMAIN-CONTAINING PROTEIN"/>
    <property type="match status" value="1"/>
</dbReference>
<feature type="coiled-coil region" evidence="1">
    <location>
        <begin position="56"/>
        <end position="83"/>
    </location>
</feature>
<comment type="caution">
    <text evidence="3">The sequence shown here is derived from an EMBL/GenBank/DDBJ whole genome shotgun (WGS) entry which is preliminary data.</text>
</comment>
<dbReference type="GO" id="GO:0005783">
    <property type="term" value="C:endoplasmic reticulum"/>
    <property type="evidence" value="ECO:0007669"/>
    <property type="project" value="TreeGrafter"/>
</dbReference>